<dbReference type="InterPro" id="IPR017441">
    <property type="entry name" value="Protein_kinase_ATP_BS"/>
</dbReference>
<keyword evidence="8 11" id="KW-0067">ATP-binding</keyword>
<evidence type="ECO:0000259" key="12">
    <source>
        <dbReference type="PROSITE" id="PS50011"/>
    </source>
</evidence>
<feature type="domain" description="Protein kinase" evidence="12">
    <location>
        <begin position="1"/>
        <end position="82"/>
    </location>
</feature>
<dbReference type="PROSITE" id="PS50011">
    <property type="entry name" value="PROTEIN_KINASE_DOM"/>
    <property type="match status" value="1"/>
</dbReference>
<keyword evidence="4" id="KW-0597">Phosphoprotein</keyword>
<dbReference type="InterPro" id="IPR000719">
    <property type="entry name" value="Prot_kinase_dom"/>
</dbReference>
<comment type="catalytic activity">
    <reaction evidence="10">
        <text>L-seryl-[protein] + ATP = O-phospho-L-seryl-[protein] + ADP + H(+)</text>
        <dbReference type="Rhea" id="RHEA:17989"/>
        <dbReference type="Rhea" id="RHEA-COMP:9863"/>
        <dbReference type="Rhea" id="RHEA-COMP:11604"/>
        <dbReference type="ChEBI" id="CHEBI:15378"/>
        <dbReference type="ChEBI" id="CHEBI:29999"/>
        <dbReference type="ChEBI" id="CHEBI:30616"/>
        <dbReference type="ChEBI" id="CHEBI:83421"/>
        <dbReference type="ChEBI" id="CHEBI:456216"/>
        <dbReference type="EC" id="2.7.11.1"/>
    </reaction>
</comment>
<evidence type="ECO:0000256" key="8">
    <source>
        <dbReference type="ARBA" id="ARBA00022840"/>
    </source>
</evidence>
<keyword evidence="3" id="KW-0723">Serine/threonine-protein kinase</keyword>
<evidence type="ECO:0000256" key="2">
    <source>
        <dbReference type="ARBA" id="ARBA00012513"/>
    </source>
</evidence>
<gene>
    <name evidence="13" type="ORF">NYM_LOCUS29397</name>
</gene>
<comment type="catalytic activity">
    <reaction evidence="9">
        <text>L-threonyl-[protein] + ATP = O-phospho-L-threonyl-[protein] + ADP + H(+)</text>
        <dbReference type="Rhea" id="RHEA:46608"/>
        <dbReference type="Rhea" id="RHEA-COMP:11060"/>
        <dbReference type="Rhea" id="RHEA-COMP:11605"/>
        <dbReference type="ChEBI" id="CHEBI:15378"/>
        <dbReference type="ChEBI" id="CHEBI:30013"/>
        <dbReference type="ChEBI" id="CHEBI:30616"/>
        <dbReference type="ChEBI" id="CHEBI:61977"/>
        <dbReference type="ChEBI" id="CHEBI:456216"/>
        <dbReference type="EC" id="2.7.11.1"/>
    </reaction>
</comment>
<dbReference type="PROSITE" id="PS00107">
    <property type="entry name" value="PROTEIN_KINASE_ATP"/>
    <property type="match status" value="1"/>
</dbReference>
<dbReference type="FunFam" id="3.30.200.20:FF:000524">
    <property type="entry name" value="Non-specific serine/threonine protein kinase"/>
    <property type="match status" value="1"/>
</dbReference>
<evidence type="ECO:0000256" key="7">
    <source>
        <dbReference type="ARBA" id="ARBA00022777"/>
    </source>
</evidence>
<keyword evidence="5" id="KW-0808">Transferase</keyword>
<feature type="binding site" evidence="11">
    <location>
        <position position="28"/>
    </location>
    <ligand>
        <name>ATP</name>
        <dbReference type="ChEBI" id="CHEBI:30616"/>
    </ligand>
</feature>
<evidence type="ECO:0000256" key="6">
    <source>
        <dbReference type="ARBA" id="ARBA00022741"/>
    </source>
</evidence>
<dbReference type="EMBL" id="LR721975">
    <property type="protein sequence ID" value="VVW86012.1"/>
    <property type="molecule type" value="Genomic_DNA"/>
</dbReference>
<dbReference type="SUPFAM" id="SSF56112">
    <property type="entry name" value="Protein kinase-like (PK-like)"/>
    <property type="match status" value="1"/>
</dbReference>
<sequence>MLSVIGKGSYAKVILVRRKDNGQLYAIKSMKKKYIEEKKQVKRVMMERDILTKIDHPFLIKIHSAFQDEKKIFLVLEYCQGG</sequence>
<evidence type="ECO:0000256" key="10">
    <source>
        <dbReference type="ARBA" id="ARBA00048679"/>
    </source>
</evidence>
<dbReference type="EC" id="2.7.11.1" evidence="2"/>
<comment type="similarity">
    <text evidence="1">Belongs to the protein kinase superfamily. AGC Ser/Thr protein kinase family.</text>
</comment>
<evidence type="ECO:0000256" key="3">
    <source>
        <dbReference type="ARBA" id="ARBA00022527"/>
    </source>
</evidence>
<reference evidence="13" key="1">
    <citation type="submission" date="2019-09" db="EMBL/GenBank/DDBJ databases">
        <authorList>
            <person name="Zhang L."/>
        </authorList>
    </citation>
    <scope>NUCLEOTIDE SEQUENCE</scope>
</reference>
<keyword evidence="6 11" id="KW-0547">Nucleotide-binding</keyword>
<dbReference type="PANTHER" id="PTHR24356:SF407">
    <property type="entry name" value="RAC SERINE_THREONINE-PROTEIN KINASE"/>
    <property type="match status" value="1"/>
</dbReference>
<organism evidence="13">
    <name type="scientific">Nymphaea colorata</name>
    <name type="common">pocket water lily</name>
    <dbReference type="NCBI Taxonomy" id="210225"/>
    <lineage>
        <taxon>Eukaryota</taxon>
        <taxon>Viridiplantae</taxon>
        <taxon>Streptophyta</taxon>
        <taxon>Embryophyta</taxon>
        <taxon>Tracheophyta</taxon>
        <taxon>Spermatophyta</taxon>
        <taxon>Magnoliopsida</taxon>
        <taxon>Nymphaeales</taxon>
        <taxon>Nymphaeaceae</taxon>
        <taxon>Nymphaea</taxon>
    </lineage>
</organism>
<dbReference type="InterPro" id="IPR050236">
    <property type="entry name" value="Ser_Thr_kinase_AGC"/>
</dbReference>
<keyword evidence="7" id="KW-0418">Kinase</keyword>
<evidence type="ECO:0000313" key="13">
    <source>
        <dbReference type="EMBL" id="VVW86012.1"/>
    </source>
</evidence>
<dbReference type="Gene3D" id="3.30.200.20">
    <property type="entry name" value="Phosphorylase Kinase, domain 1"/>
    <property type="match status" value="1"/>
</dbReference>
<dbReference type="GO" id="GO:0005524">
    <property type="term" value="F:ATP binding"/>
    <property type="evidence" value="ECO:0007669"/>
    <property type="project" value="UniProtKB-UniRule"/>
</dbReference>
<dbReference type="Pfam" id="PF00069">
    <property type="entry name" value="Pkinase"/>
    <property type="match status" value="1"/>
</dbReference>
<proteinExistence type="inferred from homology"/>
<dbReference type="GO" id="GO:0035556">
    <property type="term" value="P:intracellular signal transduction"/>
    <property type="evidence" value="ECO:0007669"/>
    <property type="project" value="TreeGrafter"/>
</dbReference>
<evidence type="ECO:0000256" key="1">
    <source>
        <dbReference type="ARBA" id="ARBA00009903"/>
    </source>
</evidence>
<dbReference type="GO" id="GO:0004674">
    <property type="term" value="F:protein serine/threonine kinase activity"/>
    <property type="evidence" value="ECO:0007669"/>
    <property type="project" value="UniProtKB-KW"/>
</dbReference>
<dbReference type="InterPro" id="IPR011009">
    <property type="entry name" value="Kinase-like_dom_sf"/>
</dbReference>
<dbReference type="AlphaFoldDB" id="A0A5K1HE61"/>
<protein>
    <recommendedName>
        <fullName evidence="2">non-specific serine/threonine protein kinase</fullName>
        <ecNumber evidence="2">2.7.11.1</ecNumber>
    </recommendedName>
</protein>
<evidence type="ECO:0000256" key="11">
    <source>
        <dbReference type="PROSITE-ProRule" id="PRU10141"/>
    </source>
</evidence>
<evidence type="ECO:0000256" key="5">
    <source>
        <dbReference type="ARBA" id="ARBA00022679"/>
    </source>
</evidence>
<evidence type="ECO:0000256" key="9">
    <source>
        <dbReference type="ARBA" id="ARBA00047899"/>
    </source>
</evidence>
<evidence type="ECO:0000256" key="4">
    <source>
        <dbReference type="ARBA" id="ARBA00022553"/>
    </source>
</evidence>
<name>A0A5K1HE61_9MAGN</name>
<accession>A0A5K1HE61</accession>
<dbReference type="PANTHER" id="PTHR24356">
    <property type="entry name" value="SERINE/THREONINE-PROTEIN KINASE"/>
    <property type="match status" value="1"/>
</dbReference>